<accession>A0A267ATL9</accession>
<organism evidence="1 2">
    <name type="scientific">Pseudomonas fragi</name>
    <dbReference type="NCBI Taxonomy" id="296"/>
    <lineage>
        <taxon>Bacteria</taxon>
        <taxon>Pseudomonadati</taxon>
        <taxon>Pseudomonadota</taxon>
        <taxon>Gammaproteobacteria</taxon>
        <taxon>Pseudomonadales</taxon>
        <taxon>Pseudomonadaceae</taxon>
        <taxon>Pseudomonas</taxon>
    </lineage>
</organism>
<dbReference type="AlphaFoldDB" id="A0A267ATL9"/>
<name>A0A267ATL9_PSEFR</name>
<proteinExistence type="predicted"/>
<reference evidence="1 2" key="1">
    <citation type="submission" date="2017-08" db="EMBL/GenBank/DDBJ databases">
        <title>Genomic and metabolic characterisation of spoilage-associated Pseudomonas species.</title>
        <authorList>
            <person name="Stanborough T."/>
            <person name="Fegan N."/>
            <person name="Powell S.M."/>
            <person name="Singh T."/>
            <person name="Tamplin M.L."/>
            <person name="Chandry P.S."/>
        </authorList>
    </citation>
    <scope>NUCLEOTIDE SEQUENCE [LARGE SCALE GENOMIC DNA]</scope>
    <source>
        <strain evidence="1 2">F1801</strain>
    </source>
</reference>
<gene>
    <name evidence="1" type="ORF">CJU81_00450</name>
</gene>
<protein>
    <submittedName>
        <fullName evidence="1">Uncharacterized protein</fullName>
    </submittedName>
</protein>
<dbReference type="EMBL" id="NQKQ01000001">
    <property type="protein sequence ID" value="PAA15751.1"/>
    <property type="molecule type" value="Genomic_DNA"/>
</dbReference>
<evidence type="ECO:0000313" key="1">
    <source>
        <dbReference type="EMBL" id="PAA15751.1"/>
    </source>
</evidence>
<evidence type="ECO:0000313" key="2">
    <source>
        <dbReference type="Proteomes" id="UP000215861"/>
    </source>
</evidence>
<dbReference type="Proteomes" id="UP000215861">
    <property type="component" value="Unassembled WGS sequence"/>
</dbReference>
<sequence>MKGLLQGLCRECAKALCRGFARITGILMPHFGAEMRAPCIARSVVVPVDDGEGGVWLAHRRISDHRGVLYGGAVLKNNLEQFFAPRPVTGHSTPWRLEWLPVLAVTG</sequence>
<comment type="caution">
    <text evidence="1">The sequence shown here is derived from an EMBL/GenBank/DDBJ whole genome shotgun (WGS) entry which is preliminary data.</text>
</comment>